<dbReference type="CDD" id="cd00090">
    <property type="entry name" value="HTH_ARSR"/>
    <property type="match status" value="1"/>
</dbReference>
<evidence type="ECO:0000313" key="6">
    <source>
        <dbReference type="EMBL" id="BAQ69832.1"/>
    </source>
</evidence>
<evidence type="ECO:0000256" key="1">
    <source>
        <dbReference type="ARBA" id="ARBA00023015"/>
    </source>
</evidence>
<dbReference type="Proteomes" id="UP000064912">
    <property type="component" value="Chromosome"/>
</dbReference>
<proteinExistence type="predicted"/>
<dbReference type="AlphaFoldDB" id="A0A0D6B421"/>
<dbReference type="EMBL" id="AP014800">
    <property type="protein sequence ID" value="BAQ69832.1"/>
    <property type="molecule type" value="Genomic_DNA"/>
</dbReference>
<protein>
    <submittedName>
        <fullName evidence="6">Transcriptional regulator SoxR</fullName>
    </submittedName>
</protein>
<dbReference type="NCBIfam" id="NF033788">
    <property type="entry name" value="HTH_metalloreg"/>
    <property type="match status" value="1"/>
</dbReference>
<dbReference type="InterPro" id="IPR036388">
    <property type="entry name" value="WH-like_DNA-bd_sf"/>
</dbReference>
<reference evidence="6 7" key="1">
    <citation type="submission" date="2015-02" db="EMBL/GenBank/DDBJ databases">
        <title>Genome sequene of Rhodovulum sulfidophilum DSM 2351.</title>
        <authorList>
            <person name="Nagao N."/>
        </authorList>
    </citation>
    <scope>NUCLEOTIDE SEQUENCE [LARGE SCALE GENOMIC DNA]</scope>
    <source>
        <strain evidence="6 7">DSM 2351</strain>
    </source>
</reference>
<dbReference type="Pfam" id="PF01022">
    <property type="entry name" value="HTH_5"/>
    <property type="match status" value="1"/>
</dbReference>
<dbReference type="GO" id="GO:0003700">
    <property type="term" value="F:DNA-binding transcription factor activity"/>
    <property type="evidence" value="ECO:0007669"/>
    <property type="project" value="InterPro"/>
</dbReference>
<dbReference type="SMART" id="SM00418">
    <property type="entry name" value="HTH_ARSR"/>
    <property type="match status" value="1"/>
</dbReference>
<keyword evidence="3" id="KW-0804">Transcription</keyword>
<evidence type="ECO:0000259" key="5">
    <source>
        <dbReference type="PROSITE" id="PS50987"/>
    </source>
</evidence>
<dbReference type="InterPro" id="IPR051011">
    <property type="entry name" value="Metal_resp_trans_reg"/>
</dbReference>
<feature type="domain" description="HTH arsR-type" evidence="5">
    <location>
        <begin position="58"/>
        <end position="150"/>
    </location>
</feature>
<gene>
    <name evidence="6" type="ORF">NHU_02684</name>
</gene>
<evidence type="ECO:0000256" key="3">
    <source>
        <dbReference type="ARBA" id="ARBA00023163"/>
    </source>
</evidence>
<dbReference type="PROSITE" id="PS50987">
    <property type="entry name" value="HTH_ARSR_2"/>
    <property type="match status" value="1"/>
</dbReference>
<dbReference type="SUPFAM" id="SSF46785">
    <property type="entry name" value="Winged helix' DNA-binding domain"/>
    <property type="match status" value="1"/>
</dbReference>
<sequence length="162" mass="17975">MRGDEHPAGQGATRDRQRRNRGEDGAFLTPPERMARDIAQTQTDGPPSMDVIQAENMLRHAESASSFLKALSHEGRLMILCHLSTGEKSVTELETLLSSRQAAVSQQLARLRLEGLVSYRREGKAIYYSLADEKARRLLELMHDMFCNARAPAQASAARPGD</sequence>
<evidence type="ECO:0000256" key="2">
    <source>
        <dbReference type="ARBA" id="ARBA00023125"/>
    </source>
</evidence>
<dbReference type="InterPro" id="IPR001845">
    <property type="entry name" value="HTH_ArsR_DNA-bd_dom"/>
</dbReference>
<dbReference type="PATRIC" id="fig|35806.4.peg.2763"/>
<dbReference type="PANTHER" id="PTHR43132:SF2">
    <property type="entry name" value="ARSENICAL RESISTANCE OPERON REPRESSOR ARSR-RELATED"/>
    <property type="match status" value="1"/>
</dbReference>
<dbReference type="GO" id="GO:0003677">
    <property type="term" value="F:DNA binding"/>
    <property type="evidence" value="ECO:0007669"/>
    <property type="project" value="UniProtKB-KW"/>
</dbReference>
<accession>A0A0D6B421</accession>
<dbReference type="PANTHER" id="PTHR43132">
    <property type="entry name" value="ARSENICAL RESISTANCE OPERON REPRESSOR ARSR-RELATED"/>
    <property type="match status" value="1"/>
</dbReference>
<dbReference type="PRINTS" id="PR00778">
    <property type="entry name" value="HTHARSR"/>
</dbReference>
<dbReference type="InterPro" id="IPR011991">
    <property type="entry name" value="ArsR-like_HTH"/>
</dbReference>
<dbReference type="InterPro" id="IPR036390">
    <property type="entry name" value="WH_DNA-bd_sf"/>
</dbReference>
<dbReference type="KEGG" id="rsu:NHU_02684"/>
<organism evidence="6 7">
    <name type="scientific">Rhodovulum sulfidophilum</name>
    <name type="common">Rhodobacter sulfidophilus</name>
    <dbReference type="NCBI Taxonomy" id="35806"/>
    <lineage>
        <taxon>Bacteria</taxon>
        <taxon>Pseudomonadati</taxon>
        <taxon>Pseudomonadota</taxon>
        <taxon>Alphaproteobacteria</taxon>
        <taxon>Rhodobacterales</taxon>
        <taxon>Paracoccaceae</taxon>
        <taxon>Rhodovulum</taxon>
    </lineage>
</organism>
<name>A0A0D6B421_RHOSU</name>
<dbReference type="eggNOG" id="COG0640">
    <property type="taxonomic scope" value="Bacteria"/>
</dbReference>
<keyword evidence="2" id="KW-0238">DNA-binding</keyword>
<feature type="region of interest" description="Disordered" evidence="4">
    <location>
        <begin position="1"/>
        <end position="34"/>
    </location>
</feature>
<evidence type="ECO:0000313" key="7">
    <source>
        <dbReference type="Proteomes" id="UP000064912"/>
    </source>
</evidence>
<dbReference type="Gene3D" id="1.10.10.10">
    <property type="entry name" value="Winged helix-like DNA-binding domain superfamily/Winged helix DNA-binding domain"/>
    <property type="match status" value="1"/>
</dbReference>
<keyword evidence="1" id="KW-0805">Transcription regulation</keyword>
<evidence type="ECO:0000256" key="4">
    <source>
        <dbReference type="SAM" id="MobiDB-lite"/>
    </source>
</evidence>